<protein>
    <submittedName>
        <fullName evidence="3">Uncharacterized protein</fullName>
    </submittedName>
</protein>
<evidence type="ECO:0000313" key="4">
    <source>
        <dbReference type="Proteomes" id="UP000289200"/>
    </source>
</evidence>
<comment type="similarity">
    <text evidence="1">Belongs to the 4-hydroxybenzoyl-CoA thioesterase family.</text>
</comment>
<proteinExistence type="inferred from homology"/>
<organism evidence="3 4">
    <name type="scientific">Rhodoplanes serenus</name>
    <dbReference type="NCBI Taxonomy" id="200615"/>
    <lineage>
        <taxon>Bacteria</taxon>
        <taxon>Pseudomonadati</taxon>
        <taxon>Pseudomonadota</taxon>
        <taxon>Alphaproteobacteria</taxon>
        <taxon>Hyphomicrobiales</taxon>
        <taxon>Nitrobacteraceae</taxon>
        <taxon>Rhodoplanes</taxon>
    </lineage>
</organism>
<dbReference type="Proteomes" id="UP000289200">
    <property type="component" value="Unassembled WGS sequence"/>
</dbReference>
<dbReference type="Pfam" id="PF13279">
    <property type="entry name" value="4HBT_2"/>
    <property type="match status" value="1"/>
</dbReference>
<dbReference type="RefSeq" id="WP_244601629.1">
    <property type="nucleotide sequence ID" value="NZ_UWOC01000158.1"/>
</dbReference>
<evidence type="ECO:0000256" key="2">
    <source>
        <dbReference type="ARBA" id="ARBA00022801"/>
    </source>
</evidence>
<name>A0A447CXC2_9BRAD</name>
<dbReference type="PANTHER" id="PTHR31793:SF27">
    <property type="entry name" value="NOVEL THIOESTERASE SUPERFAMILY DOMAIN AND SAPOSIN A-TYPE DOMAIN CONTAINING PROTEIN (0610012H03RIK)"/>
    <property type="match status" value="1"/>
</dbReference>
<dbReference type="CDD" id="cd00586">
    <property type="entry name" value="4HBT"/>
    <property type="match status" value="1"/>
</dbReference>
<dbReference type="EMBL" id="UWOC01000158">
    <property type="protein sequence ID" value="VCU09922.1"/>
    <property type="molecule type" value="Genomic_DNA"/>
</dbReference>
<keyword evidence="2" id="KW-0378">Hydrolase</keyword>
<accession>A0A447CXC2</accession>
<dbReference type="SUPFAM" id="SSF54637">
    <property type="entry name" value="Thioesterase/thiol ester dehydrase-isomerase"/>
    <property type="match status" value="1"/>
</dbReference>
<reference evidence="4" key="1">
    <citation type="submission" date="2018-10" db="EMBL/GenBank/DDBJ databases">
        <authorList>
            <person name="Peiro R."/>
            <person name="Begona"/>
            <person name="Cbmso G."/>
            <person name="Lopez M."/>
            <person name="Gonzalez S."/>
            <person name="Sacristan E."/>
            <person name="Castillo E."/>
        </authorList>
    </citation>
    <scope>NUCLEOTIDE SEQUENCE [LARGE SCALE GENOMIC DNA]</scope>
</reference>
<dbReference type="InterPro" id="IPR029069">
    <property type="entry name" value="HotDog_dom_sf"/>
</dbReference>
<dbReference type="Gene3D" id="3.10.129.10">
    <property type="entry name" value="Hotdog Thioesterase"/>
    <property type="match status" value="1"/>
</dbReference>
<dbReference type="InterPro" id="IPR050563">
    <property type="entry name" value="4-hydroxybenzoyl-CoA_TE"/>
</dbReference>
<comment type="caution">
    <text evidence="3">The sequence shown here is derived from an EMBL/GenBank/DDBJ whole genome shotgun (WGS) entry which is preliminary data.</text>
</comment>
<dbReference type="PANTHER" id="PTHR31793">
    <property type="entry name" value="4-HYDROXYBENZOYL-COA THIOESTERASE FAMILY MEMBER"/>
    <property type="match status" value="1"/>
</dbReference>
<keyword evidence="4" id="KW-1185">Reference proteome</keyword>
<evidence type="ECO:0000256" key="1">
    <source>
        <dbReference type="ARBA" id="ARBA00005953"/>
    </source>
</evidence>
<gene>
    <name evidence="3" type="ORF">RHODGE_RHODGE_03088</name>
</gene>
<dbReference type="GO" id="GO:0047617">
    <property type="term" value="F:fatty acyl-CoA hydrolase activity"/>
    <property type="evidence" value="ECO:0007669"/>
    <property type="project" value="TreeGrafter"/>
</dbReference>
<dbReference type="AlphaFoldDB" id="A0A447CXC2"/>
<sequence length="153" mass="16923">MTDDTTARRRSPPRPDDFPHHVVQTIRYRDLDLQSHVNNAVFATFFEAGRVVLLRGPRHAMLVPGASWVQARLAIDFLGEMHWPADVTIGTRVARLGTSSLTFGQALFVNDRCTALADSTVVLIDGETRRPRPLPEDLAARLRAGDGAVPEID</sequence>
<evidence type="ECO:0000313" key="3">
    <source>
        <dbReference type="EMBL" id="VCU09922.1"/>
    </source>
</evidence>